<keyword evidence="3" id="KW-1185">Reference proteome</keyword>
<dbReference type="EMBL" id="JANPWB010000002">
    <property type="protein sequence ID" value="KAJ1211627.1"/>
    <property type="molecule type" value="Genomic_DNA"/>
</dbReference>
<comment type="caution">
    <text evidence="2">The sequence shown here is derived from an EMBL/GenBank/DDBJ whole genome shotgun (WGS) entry which is preliminary data.</text>
</comment>
<feature type="region of interest" description="Disordered" evidence="1">
    <location>
        <begin position="42"/>
        <end position="134"/>
    </location>
</feature>
<feature type="compositionally biased region" description="Basic and acidic residues" evidence="1">
    <location>
        <begin position="42"/>
        <end position="68"/>
    </location>
</feature>
<dbReference type="AlphaFoldDB" id="A0AAV7WCA6"/>
<protein>
    <submittedName>
        <fullName evidence="2">Uncharacterized protein</fullName>
    </submittedName>
</protein>
<gene>
    <name evidence="2" type="ORF">NDU88_006985</name>
</gene>
<accession>A0AAV7WCA6</accession>
<sequence length="173" mass="19348">MDSHCSWDAGPYENDGSQLNSGLQEPYPGDSVKRVTLVSIKEHAAVRKPEEREAGKWSHDDEKAGDWRKKGRKNLVNRSKKHTDGVPNSKESMSGDSRNEERDKGNPRRRDEGSQTGENHQPTVPRSNAAAHHGCPRAPVIKHHDYTPDIALQVFLPQSRNASLRCLNLILGE</sequence>
<dbReference type="Proteomes" id="UP001066276">
    <property type="component" value="Chromosome 1_2"/>
</dbReference>
<feature type="compositionally biased region" description="Basic residues" evidence="1">
    <location>
        <begin position="69"/>
        <end position="81"/>
    </location>
</feature>
<feature type="compositionally biased region" description="Polar residues" evidence="1">
    <location>
        <begin position="114"/>
        <end position="126"/>
    </location>
</feature>
<feature type="compositionally biased region" description="Basic and acidic residues" evidence="1">
    <location>
        <begin position="97"/>
        <end position="113"/>
    </location>
</feature>
<evidence type="ECO:0000313" key="3">
    <source>
        <dbReference type="Proteomes" id="UP001066276"/>
    </source>
</evidence>
<evidence type="ECO:0000256" key="1">
    <source>
        <dbReference type="SAM" id="MobiDB-lite"/>
    </source>
</evidence>
<feature type="region of interest" description="Disordered" evidence="1">
    <location>
        <begin position="1"/>
        <end position="30"/>
    </location>
</feature>
<reference evidence="2" key="1">
    <citation type="journal article" date="2022" name="bioRxiv">
        <title>Sequencing and chromosome-scale assembly of the giantPleurodeles waltlgenome.</title>
        <authorList>
            <person name="Brown T."/>
            <person name="Elewa A."/>
            <person name="Iarovenko S."/>
            <person name="Subramanian E."/>
            <person name="Araus A.J."/>
            <person name="Petzold A."/>
            <person name="Susuki M."/>
            <person name="Suzuki K.-i.T."/>
            <person name="Hayashi T."/>
            <person name="Toyoda A."/>
            <person name="Oliveira C."/>
            <person name="Osipova E."/>
            <person name="Leigh N.D."/>
            <person name="Simon A."/>
            <person name="Yun M.H."/>
        </authorList>
    </citation>
    <scope>NUCLEOTIDE SEQUENCE</scope>
    <source>
        <strain evidence="2">20211129_DDA</strain>
        <tissue evidence="2">Liver</tissue>
    </source>
</reference>
<organism evidence="2 3">
    <name type="scientific">Pleurodeles waltl</name>
    <name type="common">Iberian ribbed newt</name>
    <dbReference type="NCBI Taxonomy" id="8319"/>
    <lineage>
        <taxon>Eukaryota</taxon>
        <taxon>Metazoa</taxon>
        <taxon>Chordata</taxon>
        <taxon>Craniata</taxon>
        <taxon>Vertebrata</taxon>
        <taxon>Euteleostomi</taxon>
        <taxon>Amphibia</taxon>
        <taxon>Batrachia</taxon>
        <taxon>Caudata</taxon>
        <taxon>Salamandroidea</taxon>
        <taxon>Salamandridae</taxon>
        <taxon>Pleurodelinae</taxon>
        <taxon>Pleurodeles</taxon>
    </lineage>
</organism>
<name>A0AAV7WCA6_PLEWA</name>
<evidence type="ECO:0000313" key="2">
    <source>
        <dbReference type="EMBL" id="KAJ1211627.1"/>
    </source>
</evidence>
<proteinExistence type="predicted"/>